<comment type="catalytic activity">
    <reaction evidence="10">
        <text>2'-deoxyribonucleotide-(2'-deoxyribose 5'-phosphate)-2'-deoxyribonucleotide-DNA = a 3'-end 2'-deoxyribonucleotide-(2,3-dehydro-2,3-deoxyribose 5'-phosphate)-DNA + a 5'-end 5'-phospho-2'-deoxyribonucleoside-DNA + H(+)</text>
        <dbReference type="Rhea" id="RHEA:66592"/>
        <dbReference type="Rhea" id="RHEA-COMP:13180"/>
        <dbReference type="Rhea" id="RHEA-COMP:16897"/>
        <dbReference type="Rhea" id="RHEA-COMP:17067"/>
        <dbReference type="ChEBI" id="CHEBI:15378"/>
        <dbReference type="ChEBI" id="CHEBI:136412"/>
        <dbReference type="ChEBI" id="CHEBI:157695"/>
        <dbReference type="ChEBI" id="CHEBI:167181"/>
        <dbReference type="EC" id="4.2.99.18"/>
    </reaction>
</comment>
<dbReference type="GO" id="GO:0051539">
    <property type="term" value="F:4 iron, 4 sulfur cluster binding"/>
    <property type="evidence" value="ECO:0007669"/>
    <property type="project" value="UniProtKB-KW"/>
</dbReference>
<evidence type="ECO:0000256" key="3">
    <source>
        <dbReference type="ARBA" id="ARBA00022723"/>
    </source>
</evidence>
<dbReference type="GO" id="GO:0140078">
    <property type="term" value="F:class I DNA-(apurinic or apyrimidinic site) endonuclease activity"/>
    <property type="evidence" value="ECO:0007669"/>
    <property type="project" value="UniProtKB-EC"/>
</dbReference>
<evidence type="ECO:0000256" key="1">
    <source>
        <dbReference type="ARBA" id="ARBA00008343"/>
    </source>
</evidence>
<keyword evidence="13" id="KW-0255">Endonuclease</keyword>
<keyword evidence="8 10" id="KW-0234">DNA repair</keyword>
<keyword evidence="10 13" id="KW-0456">Lyase</keyword>
<dbReference type="PROSITE" id="PS01155">
    <property type="entry name" value="ENDONUCLEASE_III_2"/>
    <property type="match status" value="1"/>
</dbReference>
<keyword evidence="5 10" id="KW-0378">Hydrolase</keyword>
<keyword evidence="6" id="KW-0408">Iron</keyword>
<keyword evidence="10" id="KW-0238">DNA-binding</keyword>
<dbReference type="SMART" id="SM00478">
    <property type="entry name" value="ENDO3c"/>
    <property type="match status" value="1"/>
</dbReference>
<dbReference type="PANTHER" id="PTHR10359:SF18">
    <property type="entry name" value="ENDONUCLEASE III"/>
    <property type="match status" value="1"/>
</dbReference>
<evidence type="ECO:0000256" key="5">
    <source>
        <dbReference type="ARBA" id="ARBA00022801"/>
    </source>
</evidence>
<gene>
    <name evidence="10 13" type="primary">nth</name>
    <name evidence="13" type="ORF">Poly30_19200</name>
</gene>
<dbReference type="HAMAP" id="MF_00942">
    <property type="entry name" value="Nth"/>
    <property type="match status" value="1"/>
</dbReference>
<evidence type="ECO:0000256" key="8">
    <source>
        <dbReference type="ARBA" id="ARBA00023204"/>
    </source>
</evidence>
<feature type="region of interest" description="Disordered" evidence="11">
    <location>
        <begin position="207"/>
        <end position="232"/>
    </location>
</feature>
<dbReference type="Pfam" id="PF00730">
    <property type="entry name" value="HhH-GPD"/>
    <property type="match status" value="1"/>
</dbReference>
<keyword evidence="3" id="KW-0479">Metal-binding</keyword>
<evidence type="ECO:0000256" key="6">
    <source>
        <dbReference type="ARBA" id="ARBA00023004"/>
    </source>
</evidence>
<name>A0A518EQP6_9BACT</name>
<dbReference type="PANTHER" id="PTHR10359">
    <property type="entry name" value="A/G-SPECIFIC ADENINE GLYCOSYLASE/ENDONUCLEASE III"/>
    <property type="match status" value="1"/>
</dbReference>
<dbReference type="Proteomes" id="UP000320390">
    <property type="component" value="Chromosome"/>
</dbReference>
<dbReference type="InterPro" id="IPR003265">
    <property type="entry name" value="HhH-GPD_domain"/>
</dbReference>
<dbReference type="Gene3D" id="1.10.1670.10">
    <property type="entry name" value="Helix-hairpin-Helix base-excision DNA repair enzymes (C-terminal)"/>
    <property type="match status" value="1"/>
</dbReference>
<keyword evidence="13" id="KW-0540">Nuclease</keyword>
<dbReference type="Pfam" id="PF00633">
    <property type="entry name" value="HHH"/>
    <property type="match status" value="1"/>
</dbReference>
<evidence type="ECO:0000313" key="14">
    <source>
        <dbReference type="Proteomes" id="UP000320390"/>
    </source>
</evidence>
<dbReference type="InterPro" id="IPR004036">
    <property type="entry name" value="Endonuclease-III-like_CS2"/>
</dbReference>
<dbReference type="InterPro" id="IPR005759">
    <property type="entry name" value="Nth"/>
</dbReference>
<sequence>MKRSEKAHRILAQLEGFYPETPVPLDHTSPFELLVAVLLSAQTTDLRVNLVTPDLFRKANTPAAMARLEVDDILASIKTCGLAPTKAKNIRRLAEMLVEEHGGEVPASLEALEALPGVGHKTASVVMAQSFGVPTFPVDTHIHRLAARWGLSNDTTVEKTEADLKAVFPRETWNKVHLQIIFFGREHCPARYHDLSTCPICAWASSKTRQAQEKRRDASVAKKRRPQSPGRP</sequence>
<dbReference type="InterPro" id="IPR011257">
    <property type="entry name" value="DNA_glycosylase"/>
</dbReference>
<evidence type="ECO:0000313" key="13">
    <source>
        <dbReference type="EMBL" id="QDV06411.1"/>
    </source>
</evidence>
<comment type="caution">
    <text evidence="10">Lacks conserved residue(s) required for the propagation of feature annotation.</text>
</comment>
<dbReference type="FunFam" id="1.10.340.30:FF:000001">
    <property type="entry name" value="Endonuclease III"/>
    <property type="match status" value="1"/>
</dbReference>
<dbReference type="AlphaFoldDB" id="A0A518EQP6"/>
<dbReference type="InterPro" id="IPR000445">
    <property type="entry name" value="HhH_motif"/>
</dbReference>
<protein>
    <recommendedName>
        <fullName evidence="10">Endonuclease III</fullName>
        <ecNumber evidence="10">4.2.99.18</ecNumber>
    </recommendedName>
    <alternativeName>
        <fullName evidence="10">DNA-(apurinic or apyrimidinic site) lyase</fullName>
    </alternativeName>
</protein>
<comment type="cofactor">
    <cofactor evidence="10">
        <name>[4Fe-4S] cluster</name>
        <dbReference type="ChEBI" id="CHEBI:49883"/>
    </cofactor>
    <text evidence="10">Binds 1 [4Fe-4S] cluster.</text>
</comment>
<dbReference type="GO" id="GO:0003677">
    <property type="term" value="F:DNA binding"/>
    <property type="evidence" value="ECO:0007669"/>
    <property type="project" value="UniProtKB-UniRule"/>
</dbReference>
<accession>A0A518EQP6</accession>
<dbReference type="SUPFAM" id="SSF48150">
    <property type="entry name" value="DNA-glycosylase"/>
    <property type="match status" value="1"/>
</dbReference>
<dbReference type="GO" id="GO:0046872">
    <property type="term" value="F:metal ion binding"/>
    <property type="evidence" value="ECO:0007669"/>
    <property type="project" value="UniProtKB-KW"/>
</dbReference>
<evidence type="ECO:0000259" key="12">
    <source>
        <dbReference type="SMART" id="SM00478"/>
    </source>
</evidence>
<dbReference type="NCBIfam" id="TIGR01083">
    <property type="entry name" value="nth"/>
    <property type="match status" value="1"/>
</dbReference>
<evidence type="ECO:0000256" key="11">
    <source>
        <dbReference type="SAM" id="MobiDB-lite"/>
    </source>
</evidence>
<dbReference type="Gene3D" id="1.10.340.30">
    <property type="entry name" value="Hypothetical protein, domain 2"/>
    <property type="match status" value="1"/>
</dbReference>
<dbReference type="EMBL" id="CP036434">
    <property type="protein sequence ID" value="QDV06411.1"/>
    <property type="molecule type" value="Genomic_DNA"/>
</dbReference>
<evidence type="ECO:0000256" key="7">
    <source>
        <dbReference type="ARBA" id="ARBA00023014"/>
    </source>
</evidence>
<evidence type="ECO:0000256" key="4">
    <source>
        <dbReference type="ARBA" id="ARBA00022763"/>
    </source>
</evidence>
<feature type="compositionally biased region" description="Basic and acidic residues" evidence="11">
    <location>
        <begin position="210"/>
        <end position="220"/>
    </location>
</feature>
<keyword evidence="7" id="KW-0411">Iron-sulfur</keyword>
<dbReference type="GO" id="GO:0019104">
    <property type="term" value="F:DNA N-glycosylase activity"/>
    <property type="evidence" value="ECO:0007669"/>
    <property type="project" value="UniProtKB-UniRule"/>
</dbReference>
<keyword evidence="2" id="KW-0004">4Fe-4S</keyword>
<dbReference type="GO" id="GO:0006285">
    <property type="term" value="P:base-excision repair, AP site formation"/>
    <property type="evidence" value="ECO:0007669"/>
    <property type="project" value="TreeGrafter"/>
</dbReference>
<comment type="function">
    <text evidence="10">DNA repair enzyme that has both DNA N-glycosylase activity and AP-lyase activity. The DNA N-glycosylase activity releases various damaged pyrimidines from DNA by cleaving the N-glycosidic bond, leaving an AP (apurinic/apyrimidinic) site. The AP-lyase activity cleaves the phosphodiester bond 3' to the AP site by a beta-elimination, leaving a 3'-terminal unsaturated sugar and a product with a terminal 5'-phosphate.</text>
</comment>
<dbReference type="RefSeq" id="WP_145196567.1">
    <property type="nucleotide sequence ID" value="NZ_CP036434.1"/>
</dbReference>
<dbReference type="InterPro" id="IPR023170">
    <property type="entry name" value="HhH_base_excis_C"/>
</dbReference>
<keyword evidence="14" id="KW-1185">Reference proteome</keyword>
<proteinExistence type="inferred from homology"/>
<reference evidence="13 14" key="1">
    <citation type="submission" date="2019-02" db="EMBL/GenBank/DDBJ databases">
        <title>Deep-cultivation of Planctomycetes and their phenomic and genomic characterization uncovers novel biology.</title>
        <authorList>
            <person name="Wiegand S."/>
            <person name="Jogler M."/>
            <person name="Boedeker C."/>
            <person name="Pinto D."/>
            <person name="Vollmers J."/>
            <person name="Rivas-Marin E."/>
            <person name="Kohn T."/>
            <person name="Peeters S.H."/>
            <person name="Heuer A."/>
            <person name="Rast P."/>
            <person name="Oberbeckmann S."/>
            <person name="Bunk B."/>
            <person name="Jeske O."/>
            <person name="Meyerdierks A."/>
            <person name="Storesund J.E."/>
            <person name="Kallscheuer N."/>
            <person name="Luecker S."/>
            <person name="Lage O.M."/>
            <person name="Pohl T."/>
            <person name="Merkel B.J."/>
            <person name="Hornburger P."/>
            <person name="Mueller R.-W."/>
            <person name="Bruemmer F."/>
            <person name="Labrenz M."/>
            <person name="Spormann A.M."/>
            <person name="Op den Camp H."/>
            <person name="Overmann J."/>
            <person name="Amann R."/>
            <person name="Jetten M.S.M."/>
            <person name="Mascher T."/>
            <person name="Medema M.H."/>
            <person name="Devos D.P."/>
            <person name="Kaster A.-K."/>
            <person name="Ovreas L."/>
            <person name="Rohde M."/>
            <person name="Galperin M.Y."/>
            <person name="Jogler C."/>
        </authorList>
    </citation>
    <scope>NUCLEOTIDE SEQUENCE [LARGE SCALE GENOMIC DNA]</scope>
    <source>
        <strain evidence="13 14">Poly30</strain>
    </source>
</reference>
<feature type="domain" description="HhH-GPD" evidence="12">
    <location>
        <begin position="39"/>
        <end position="186"/>
    </location>
</feature>
<evidence type="ECO:0000256" key="10">
    <source>
        <dbReference type="HAMAP-Rule" id="MF_00942"/>
    </source>
</evidence>
<dbReference type="OrthoDB" id="9800977at2"/>
<evidence type="ECO:0000256" key="2">
    <source>
        <dbReference type="ARBA" id="ARBA00022485"/>
    </source>
</evidence>
<dbReference type="PIRSF" id="PIRSF001435">
    <property type="entry name" value="Nth"/>
    <property type="match status" value="1"/>
</dbReference>
<keyword evidence="9 10" id="KW-0326">Glycosidase</keyword>
<dbReference type="CDD" id="cd00056">
    <property type="entry name" value="ENDO3c"/>
    <property type="match status" value="1"/>
</dbReference>
<dbReference type="EC" id="4.2.99.18" evidence="10"/>
<organism evidence="13 14">
    <name type="scientific">Saltatorellus ferox</name>
    <dbReference type="NCBI Taxonomy" id="2528018"/>
    <lineage>
        <taxon>Bacteria</taxon>
        <taxon>Pseudomonadati</taxon>
        <taxon>Planctomycetota</taxon>
        <taxon>Planctomycetia</taxon>
        <taxon>Planctomycetia incertae sedis</taxon>
        <taxon>Saltatorellus</taxon>
    </lineage>
</organism>
<comment type="similarity">
    <text evidence="1 10">Belongs to the Nth/MutY family.</text>
</comment>
<keyword evidence="4 10" id="KW-0227">DNA damage</keyword>
<evidence type="ECO:0000256" key="9">
    <source>
        <dbReference type="ARBA" id="ARBA00023295"/>
    </source>
</evidence>